<reference evidence="4 5" key="1">
    <citation type="journal article" date="2011" name="Nat. Biotechnol.">
        <title>Comparative genomic analysis of the thermophilic biomass-degrading fungi Myceliophthora thermophila and Thielavia terrestris.</title>
        <authorList>
            <person name="Berka R.M."/>
            <person name="Grigoriev I.V."/>
            <person name="Otillar R."/>
            <person name="Salamov A."/>
            <person name="Grimwood J."/>
            <person name="Reid I."/>
            <person name="Ishmael N."/>
            <person name="John T."/>
            <person name="Darmond C."/>
            <person name="Moisan M.-C."/>
            <person name="Henrissat B."/>
            <person name="Coutinho P.M."/>
            <person name="Lombard V."/>
            <person name="Natvig D.O."/>
            <person name="Lindquist E."/>
            <person name="Schmutz J."/>
            <person name="Lucas S."/>
            <person name="Harris P."/>
            <person name="Powlowski J."/>
            <person name="Bellemare A."/>
            <person name="Taylor D."/>
            <person name="Butler G."/>
            <person name="de Vries R.P."/>
            <person name="Allijn I.E."/>
            <person name="van den Brink J."/>
            <person name="Ushinsky S."/>
            <person name="Storms R."/>
            <person name="Powell A.J."/>
            <person name="Paulsen I.T."/>
            <person name="Elbourne L.D.H."/>
            <person name="Baker S.E."/>
            <person name="Magnuson J."/>
            <person name="LaBoissiere S."/>
            <person name="Clutterbuck A.J."/>
            <person name="Martinez D."/>
            <person name="Wogulis M."/>
            <person name="de Leon A.L."/>
            <person name="Rey M.W."/>
            <person name="Tsang A."/>
        </authorList>
    </citation>
    <scope>NUCLEOTIDE SEQUENCE [LARGE SCALE GENOMIC DNA]</scope>
    <source>
        <strain evidence="5">ATCC 42464 / BCRC 31852 / DSM 1799</strain>
    </source>
</reference>
<dbReference type="AlphaFoldDB" id="G2QMZ9"/>
<dbReference type="InterPro" id="IPR036322">
    <property type="entry name" value="WD40_repeat_dom_sf"/>
</dbReference>
<dbReference type="InterPro" id="IPR037588">
    <property type="entry name" value="MLST8"/>
</dbReference>
<comment type="similarity">
    <text evidence="1">Belongs to the WD repeat LST8 family.</text>
</comment>
<dbReference type="PROSITE" id="PS50082">
    <property type="entry name" value="WD_REPEATS_2"/>
    <property type="match status" value="1"/>
</dbReference>
<dbReference type="STRING" id="573729.G2QMZ9"/>
<dbReference type="GO" id="GO:0031931">
    <property type="term" value="C:TORC1 complex"/>
    <property type="evidence" value="ECO:0007669"/>
    <property type="project" value="InterPro"/>
</dbReference>
<dbReference type="HOGENOM" id="CLU_004531_1_0_1"/>
<evidence type="ECO:0000256" key="2">
    <source>
        <dbReference type="PROSITE-ProRule" id="PRU00221"/>
    </source>
</evidence>
<dbReference type="SUPFAM" id="SSF50978">
    <property type="entry name" value="WD40 repeat-like"/>
    <property type="match status" value="1"/>
</dbReference>
<dbReference type="GO" id="GO:0031932">
    <property type="term" value="C:TORC2 complex"/>
    <property type="evidence" value="ECO:0007669"/>
    <property type="project" value="InterPro"/>
</dbReference>
<dbReference type="InterPro" id="IPR001680">
    <property type="entry name" value="WD40_rpt"/>
</dbReference>
<dbReference type="KEGG" id="mtm:MYCTH_2312561"/>
<sequence length="895" mass="100452">MPPPQLPRASPSALAIRSPQAAIREPAPSVSPAEQPALPTAQPPPFKPALTLASTEQQRSTQHDWRAEAHASVWRGRGTAESASTWFSLRRRPYVTAAQRKSIIAGTRGFIGLDPTELANPVAFHVDFSGDEIRYLRHLTRRTLRLPKTPRKDPKKDLYKVLRKNPTFIPAVLDAFEREALPGRVREDVDNLIRDLLDQNTTSAPAILSVRRDGHDQRGGLIRSSRVHSLLLAREISGQRGIGSMRRLENFTNEFRKCREDDLEKRAEWTGCAGDIFTITWVSNDGFICGTTEHSDAHNQQYNKPGNLVLGSCSELTLRAYPEHRIVRPIVEKGENSTEAMRQSQDPWLYSSVVSSDYDAAHDRAYTSSFDRTVKIWKADSSGAAMTLLGEWRHDGNVNLVVASKHESGMVATAADVAADAVRVYDIDPTDISGSRFRSYSCSRVTDERGKEVSTEKWAYYPATMQWGLAPKVRHLLLVGYSPRSRTGDDNDIPEDRRDSGELCLWDGVTGERWRVTSATTQNVFEVLWHPTQESFIAATSPLGQDLEPSVRTQIRVFRPADRDQFGVKAFSPIMTLDCPAVDVNELTIMPNSFSFCYVTAGCTDGNTYVWDTALSDKPIHVLRHGEPIDEYRGDREREDVGVKFTAWGTTPDRFYTGSSDGVVKVWNIRSLKSPLVRHLLEAPAPVTAGMFSPDKSRLVVGDASGRVFMLSIDEEKEQPTSIMKVPIQGSTGFRIIQRPVAIIPHPDPPPPTHDAEGRPIVSQLGSAIGRAYLDNLQLERHPNPTIGVVQGPRYAETNLFRRDMHFNEDPRQPLLARWEAMQQEAWKPPRPFLARRRDHHGIALRPPKEVAGLGELHARNKSLDIFVDEMTRLRLEEEGVDWELGDDYLLKEEE</sequence>
<gene>
    <name evidence="4" type="ORF">MYCTH_2312561</name>
</gene>
<dbReference type="Gene3D" id="2.130.10.10">
    <property type="entry name" value="YVTN repeat-like/Quinoprotein amine dehydrogenase"/>
    <property type="match status" value="1"/>
</dbReference>
<evidence type="ECO:0000313" key="5">
    <source>
        <dbReference type="Proteomes" id="UP000007322"/>
    </source>
</evidence>
<dbReference type="OMA" id="NCAGDIA"/>
<protein>
    <submittedName>
        <fullName evidence="4">Uncharacterized protein</fullName>
    </submittedName>
</protein>
<evidence type="ECO:0000256" key="3">
    <source>
        <dbReference type="SAM" id="MobiDB-lite"/>
    </source>
</evidence>
<dbReference type="GO" id="GO:0032956">
    <property type="term" value="P:regulation of actin cytoskeleton organization"/>
    <property type="evidence" value="ECO:0007669"/>
    <property type="project" value="TreeGrafter"/>
</dbReference>
<dbReference type="GO" id="GO:0031929">
    <property type="term" value="P:TOR signaling"/>
    <property type="evidence" value="ECO:0007669"/>
    <property type="project" value="InterPro"/>
</dbReference>
<name>G2QMZ9_THET4</name>
<evidence type="ECO:0000313" key="4">
    <source>
        <dbReference type="EMBL" id="AEO61872.1"/>
    </source>
</evidence>
<dbReference type="Pfam" id="PF00400">
    <property type="entry name" value="WD40"/>
    <property type="match status" value="1"/>
</dbReference>
<proteinExistence type="inferred from homology"/>
<dbReference type="GeneID" id="11509512"/>
<feature type="repeat" description="WD" evidence="2">
    <location>
        <begin position="655"/>
        <end position="677"/>
    </location>
</feature>
<dbReference type="SMART" id="SM00320">
    <property type="entry name" value="WD40"/>
    <property type="match status" value="5"/>
</dbReference>
<feature type="region of interest" description="Disordered" evidence="3">
    <location>
        <begin position="1"/>
        <end position="63"/>
    </location>
</feature>
<dbReference type="RefSeq" id="XP_003667117.1">
    <property type="nucleotide sequence ID" value="XM_003667069.1"/>
</dbReference>
<keyword evidence="2" id="KW-0853">WD repeat</keyword>
<dbReference type="PANTHER" id="PTHR19842:SF2">
    <property type="entry name" value="WD REPEAT PROTEIN (AFU_ORTHOLOGUE AFUA_5G04300)"/>
    <property type="match status" value="1"/>
</dbReference>
<dbReference type="PANTHER" id="PTHR19842">
    <property type="entry name" value="G BETA-LIKE PROTEIN GBL"/>
    <property type="match status" value="1"/>
</dbReference>
<accession>G2QMZ9</accession>
<keyword evidence="5" id="KW-1185">Reference proteome</keyword>
<dbReference type="OrthoDB" id="10248252at2759"/>
<dbReference type="eggNOG" id="ENOG502RZG9">
    <property type="taxonomic scope" value="Eukaryota"/>
</dbReference>
<organism evidence="4 5">
    <name type="scientific">Thermothelomyces thermophilus (strain ATCC 42464 / BCRC 31852 / DSM 1799)</name>
    <name type="common">Sporotrichum thermophile</name>
    <dbReference type="NCBI Taxonomy" id="573729"/>
    <lineage>
        <taxon>Eukaryota</taxon>
        <taxon>Fungi</taxon>
        <taxon>Dikarya</taxon>
        <taxon>Ascomycota</taxon>
        <taxon>Pezizomycotina</taxon>
        <taxon>Sordariomycetes</taxon>
        <taxon>Sordariomycetidae</taxon>
        <taxon>Sordariales</taxon>
        <taxon>Chaetomiaceae</taxon>
        <taxon>Thermothelomyces</taxon>
    </lineage>
</organism>
<evidence type="ECO:0000256" key="1">
    <source>
        <dbReference type="ARBA" id="ARBA00009890"/>
    </source>
</evidence>
<dbReference type="InterPro" id="IPR015943">
    <property type="entry name" value="WD40/YVTN_repeat-like_dom_sf"/>
</dbReference>
<dbReference type="Proteomes" id="UP000007322">
    <property type="component" value="Chromosome 7"/>
</dbReference>
<dbReference type="EMBL" id="CP003008">
    <property type="protein sequence ID" value="AEO61872.1"/>
    <property type="molecule type" value="Genomic_DNA"/>
</dbReference>
<dbReference type="VEuPathDB" id="FungiDB:MYCTH_2312561"/>
<dbReference type="InParanoid" id="G2QMZ9"/>